<evidence type="ECO:0000256" key="2">
    <source>
        <dbReference type="SAM" id="SignalP"/>
    </source>
</evidence>
<keyword evidence="2" id="KW-0732">Signal</keyword>
<protein>
    <recommendedName>
        <fullName evidence="5">RxLR effector protein</fullName>
    </recommendedName>
</protein>
<dbReference type="AlphaFoldDB" id="A0A081ARE2"/>
<evidence type="ECO:0008006" key="5">
    <source>
        <dbReference type="Google" id="ProtNLM"/>
    </source>
</evidence>
<accession>A0A081ARE2</accession>
<gene>
    <name evidence="3" type="ORF">F444_04241</name>
</gene>
<sequence>MRPYKTLLLALAFLSTLQCHLLTSADTLSFASNNQNGIRFLRTAETNNEERGISLDGLKNELSFMKLKWSAKQKMTPQEKLSAKQLKDTTKLEAALKRSKEKLESKALKAQRKVQEQEAKAKEKVAAQQLKQAQKLKALNEKEQKRLAKELLKQDKMYNRWLVDDLTPEDVFRKFEFDKLMKKGLDPTADANYKHYTKYLDIYYSRYPDRLEKFESATLGKVEKVAESL</sequence>
<organism evidence="3 4">
    <name type="scientific">Phytophthora nicotianae P1976</name>
    <dbReference type="NCBI Taxonomy" id="1317066"/>
    <lineage>
        <taxon>Eukaryota</taxon>
        <taxon>Sar</taxon>
        <taxon>Stramenopiles</taxon>
        <taxon>Oomycota</taxon>
        <taxon>Peronosporomycetes</taxon>
        <taxon>Peronosporales</taxon>
        <taxon>Peronosporaceae</taxon>
        <taxon>Phytophthora</taxon>
    </lineage>
</organism>
<proteinExistence type="predicted"/>
<evidence type="ECO:0000313" key="3">
    <source>
        <dbReference type="EMBL" id="ETO81453.1"/>
    </source>
</evidence>
<name>A0A081ARE2_PHYNI</name>
<feature type="signal peptide" evidence="2">
    <location>
        <begin position="1"/>
        <end position="19"/>
    </location>
</feature>
<feature type="coiled-coil region" evidence="1">
    <location>
        <begin position="86"/>
        <end position="153"/>
    </location>
</feature>
<evidence type="ECO:0000256" key="1">
    <source>
        <dbReference type="SAM" id="Coils"/>
    </source>
</evidence>
<dbReference type="OrthoDB" id="122912at2759"/>
<evidence type="ECO:0000313" key="4">
    <source>
        <dbReference type="Proteomes" id="UP000028582"/>
    </source>
</evidence>
<reference evidence="3 4" key="1">
    <citation type="submission" date="2013-11" db="EMBL/GenBank/DDBJ databases">
        <title>The Genome Sequence of Phytophthora parasitica P1976.</title>
        <authorList>
            <consortium name="The Broad Institute Genomics Platform"/>
            <person name="Russ C."/>
            <person name="Tyler B."/>
            <person name="Panabieres F."/>
            <person name="Shan W."/>
            <person name="Tripathy S."/>
            <person name="Grunwald N."/>
            <person name="Machado M."/>
            <person name="Johnson C.S."/>
            <person name="Walker B."/>
            <person name="Young S."/>
            <person name="Zeng Q."/>
            <person name="Gargeya S."/>
            <person name="Fitzgerald M."/>
            <person name="Haas B."/>
            <person name="Abouelleil A."/>
            <person name="Allen A.W."/>
            <person name="Alvarado L."/>
            <person name="Arachchi H.M."/>
            <person name="Berlin A.M."/>
            <person name="Chapman S.B."/>
            <person name="Gainer-Dewar J."/>
            <person name="Goldberg J."/>
            <person name="Griggs A."/>
            <person name="Gujja S."/>
            <person name="Hansen M."/>
            <person name="Howarth C."/>
            <person name="Imamovic A."/>
            <person name="Ireland A."/>
            <person name="Larimer J."/>
            <person name="McCowan C."/>
            <person name="Murphy C."/>
            <person name="Pearson M."/>
            <person name="Poon T.W."/>
            <person name="Priest M."/>
            <person name="Roberts A."/>
            <person name="Saif S."/>
            <person name="Shea T."/>
            <person name="Sisk P."/>
            <person name="Sykes S."/>
            <person name="Wortman J."/>
            <person name="Nusbaum C."/>
            <person name="Birren B."/>
        </authorList>
    </citation>
    <scope>NUCLEOTIDE SEQUENCE [LARGE SCALE GENOMIC DNA]</scope>
    <source>
        <strain evidence="3 4">P1976</strain>
    </source>
</reference>
<dbReference type="Proteomes" id="UP000028582">
    <property type="component" value="Unassembled WGS sequence"/>
</dbReference>
<dbReference type="EMBL" id="ANJA01000859">
    <property type="protein sequence ID" value="ETO81453.1"/>
    <property type="molecule type" value="Genomic_DNA"/>
</dbReference>
<keyword evidence="1" id="KW-0175">Coiled coil</keyword>
<feature type="chain" id="PRO_5001754375" description="RxLR effector protein" evidence="2">
    <location>
        <begin position="20"/>
        <end position="229"/>
    </location>
</feature>
<comment type="caution">
    <text evidence="3">The sequence shown here is derived from an EMBL/GenBank/DDBJ whole genome shotgun (WGS) entry which is preliminary data.</text>
</comment>